<dbReference type="SUPFAM" id="SSF46785">
    <property type="entry name" value="Winged helix' DNA-binding domain"/>
    <property type="match status" value="1"/>
</dbReference>
<evidence type="ECO:0000256" key="7">
    <source>
        <dbReference type="ARBA" id="ARBA00022833"/>
    </source>
</evidence>
<dbReference type="Pfam" id="PF01475">
    <property type="entry name" value="FUR"/>
    <property type="match status" value="1"/>
</dbReference>
<comment type="subunit">
    <text evidence="11">Homodimer.</text>
</comment>
<evidence type="ECO:0000256" key="4">
    <source>
        <dbReference type="ARBA" id="ARBA00022490"/>
    </source>
</evidence>
<keyword evidence="10 11" id="KW-0804">Transcription</keyword>
<dbReference type="eggNOG" id="COG0735">
    <property type="taxonomic scope" value="Bacteria"/>
</dbReference>
<dbReference type="NCBIfam" id="NF045677">
    <property type="entry name" value="FeRespRegIrr"/>
    <property type="match status" value="1"/>
</dbReference>
<evidence type="ECO:0000256" key="3">
    <source>
        <dbReference type="ARBA" id="ARBA00020910"/>
    </source>
</evidence>
<accession>H6SRN2</accession>
<keyword evidence="8 11" id="KW-0805">Transcription regulation</keyword>
<comment type="similarity">
    <text evidence="2 11">Belongs to the Fur family.</text>
</comment>
<dbReference type="Gene3D" id="1.10.10.10">
    <property type="entry name" value="Winged helix-like DNA-binding domain superfamily/Winged helix DNA-binding domain"/>
    <property type="match status" value="1"/>
</dbReference>
<evidence type="ECO:0000256" key="10">
    <source>
        <dbReference type="ARBA" id="ARBA00023163"/>
    </source>
</evidence>
<dbReference type="GO" id="GO:0005737">
    <property type="term" value="C:cytoplasm"/>
    <property type="evidence" value="ECO:0007669"/>
    <property type="project" value="UniProtKB-SubCell"/>
</dbReference>
<dbReference type="AlphaFoldDB" id="H6SRN2"/>
<dbReference type="PANTHER" id="PTHR33202:SF7">
    <property type="entry name" value="FERRIC UPTAKE REGULATION PROTEIN"/>
    <property type="match status" value="1"/>
</dbReference>
<dbReference type="InterPro" id="IPR036390">
    <property type="entry name" value="WH_DNA-bd_sf"/>
</dbReference>
<dbReference type="NCBIfam" id="NF045678">
    <property type="entry name" value="TransRegIrrA"/>
    <property type="match status" value="1"/>
</dbReference>
<evidence type="ECO:0000313" key="13">
    <source>
        <dbReference type="Proteomes" id="UP000033220"/>
    </source>
</evidence>
<evidence type="ECO:0000256" key="9">
    <source>
        <dbReference type="ARBA" id="ARBA00023125"/>
    </source>
</evidence>
<gene>
    <name evidence="11" type="primary">fur</name>
    <name evidence="12" type="ORF">RSPPHO_00935</name>
</gene>
<dbReference type="InterPro" id="IPR002481">
    <property type="entry name" value="FUR"/>
</dbReference>
<keyword evidence="7 11" id="KW-0862">Zinc</keyword>
<dbReference type="EMBL" id="HE663493">
    <property type="protein sequence ID" value="CCG07561.1"/>
    <property type="molecule type" value="Genomic_DNA"/>
</dbReference>
<dbReference type="STRING" id="1150469.RSPPHO_00935"/>
<keyword evidence="11" id="KW-0408">Iron</keyword>
<name>H6SRN2_PARPM</name>
<evidence type="ECO:0000256" key="2">
    <source>
        <dbReference type="ARBA" id="ARBA00007957"/>
    </source>
</evidence>
<keyword evidence="5 11" id="KW-0678">Repressor</keyword>
<dbReference type="GO" id="GO:0003700">
    <property type="term" value="F:DNA-binding transcription factor activity"/>
    <property type="evidence" value="ECO:0007669"/>
    <property type="project" value="UniProtKB-UniRule"/>
</dbReference>
<protein>
    <recommendedName>
        <fullName evidence="3 11">Ferric uptake regulation protein</fullName>
    </recommendedName>
</protein>
<keyword evidence="4 11" id="KW-0963">Cytoplasm</keyword>
<keyword evidence="13" id="KW-1185">Reference proteome</keyword>
<organism evidence="12 13">
    <name type="scientific">Pararhodospirillum photometricum DSM 122</name>
    <dbReference type="NCBI Taxonomy" id="1150469"/>
    <lineage>
        <taxon>Bacteria</taxon>
        <taxon>Pseudomonadati</taxon>
        <taxon>Pseudomonadota</taxon>
        <taxon>Alphaproteobacteria</taxon>
        <taxon>Rhodospirillales</taxon>
        <taxon>Rhodospirillaceae</taxon>
        <taxon>Pararhodospirillum</taxon>
    </lineage>
</organism>
<evidence type="ECO:0000256" key="11">
    <source>
        <dbReference type="RuleBase" id="RU364037"/>
    </source>
</evidence>
<evidence type="ECO:0000256" key="6">
    <source>
        <dbReference type="ARBA" id="ARBA00022723"/>
    </source>
</evidence>
<dbReference type="InterPro" id="IPR036388">
    <property type="entry name" value="WH-like_DNA-bd_sf"/>
</dbReference>
<keyword evidence="9 11" id="KW-0238">DNA-binding</keyword>
<dbReference type="GO" id="GO:0000976">
    <property type="term" value="F:transcription cis-regulatory region binding"/>
    <property type="evidence" value="ECO:0007669"/>
    <property type="project" value="TreeGrafter"/>
</dbReference>
<dbReference type="CDD" id="cd07153">
    <property type="entry name" value="Fur_like"/>
    <property type="match status" value="1"/>
</dbReference>
<evidence type="ECO:0000256" key="1">
    <source>
        <dbReference type="ARBA" id="ARBA00004496"/>
    </source>
</evidence>
<keyword evidence="6 11" id="KW-0479">Metal-binding</keyword>
<dbReference type="GO" id="GO:1900376">
    <property type="term" value="P:regulation of secondary metabolite biosynthetic process"/>
    <property type="evidence" value="ECO:0007669"/>
    <property type="project" value="TreeGrafter"/>
</dbReference>
<sequence>MTLVPFHATVVLKPCFSTGDRKMNHYRPYRPLLDKLRAAGLRPTRQRLALARLMFESGMTRHVTAETLHNEAMASNVSVSLATVYNTLHQFTEGGLLREVVVDPGRSYFDTNTTSHHHFYFEETGVLVDIPATDVAIARLPEIPDGATVRSVDLIIRLAAAA</sequence>
<comment type="subcellular location">
    <subcellularLocation>
        <location evidence="1 11">Cytoplasm</location>
    </subcellularLocation>
</comment>
<dbReference type="PANTHER" id="PTHR33202">
    <property type="entry name" value="ZINC UPTAKE REGULATION PROTEIN"/>
    <property type="match status" value="1"/>
</dbReference>
<evidence type="ECO:0000256" key="5">
    <source>
        <dbReference type="ARBA" id="ARBA00022491"/>
    </source>
</evidence>
<dbReference type="KEGG" id="rpm:RSPPHO_00935"/>
<dbReference type="GO" id="GO:0045892">
    <property type="term" value="P:negative regulation of DNA-templated transcription"/>
    <property type="evidence" value="ECO:0007669"/>
    <property type="project" value="TreeGrafter"/>
</dbReference>
<proteinExistence type="inferred from homology"/>
<dbReference type="GO" id="GO:0008270">
    <property type="term" value="F:zinc ion binding"/>
    <property type="evidence" value="ECO:0007669"/>
    <property type="project" value="TreeGrafter"/>
</dbReference>
<dbReference type="FunFam" id="1.10.10.10:FF:000007">
    <property type="entry name" value="Ferric uptake regulation protein"/>
    <property type="match status" value="1"/>
</dbReference>
<reference evidence="12 13" key="1">
    <citation type="submission" date="2012-02" db="EMBL/GenBank/DDBJ databases">
        <title>Shotgun genome sequence of Phaeospirillum photometricum DSM 122.</title>
        <authorList>
            <person name="Duquesne K."/>
            <person name="Sturgis J."/>
        </authorList>
    </citation>
    <scope>NUCLEOTIDE SEQUENCE [LARGE SCALE GENOMIC DNA]</scope>
    <source>
        <strain evidence="13">DSM122</strain>
    </source>
</reference>
<dbReference type="HOGENOM" id="CLU_096072_1_2_5"/>
<evidence type="ECO:0000313" key="12">
    <source>
        <dbReference type="EMBL" id="CCG07561.1"/>
    </source>
</evidence>
<evidence type="ECO:0000256" key="8">
    <source>
        <dbReference type="ARBA" id="ARBA00023015"/>
    </source>
</evidence>
<dbReference type="PATRIC" id="fig|1150469.3.peg.1071"/>
<dbReference type="Proteomes" id="UP000033220">
    <property type="component" value="Chromosome DSM 122"/>
</dbReference>